<dbReference type="Proteomes" id="UP001218188">
    <property type="component" value="Unassembled WGS sequence"/>
</dbReference>
<protein>
    <submittedName>
        <fullName evidence="2">Uncharacterized protein</fullName>
    </submittedName>
</protein>
<dbReference type="EMBL" id="JARJCM010000217">
    <property type="protein sequence ID" value="KAJ7022097.1"/>
    <property type="molecule type" value="Genomic_DNA"/>
</dbReference>
<feature type="region of interest" description="Disordered" evidence="1">
    <location>
        <begin position="1"/>
        <end position="60"/>
    </location>
</feature>
<feature type="region of interest" description="Disordered" evidence="1">
    <location>
        <begin position="262"/>
        <end position="285"/>
    </location>
</feature>
<feature type="compositionally biased region" description="Polar residues" evidence="1">
    <location>
        <begin position="166"/>
        <end position="181"/>
    </location>
</feature>
<evidence type="ECO:0000313" key="3">
    <source>
        <dbReference type="Proteomes" id="UP001218188"/>
    </source>
</evidence>
<gene>
    <name evidence="2" type="ORF">C8F04DRAFT_245453</name>
</gene>
<feature type="region of interest" description="Disordered" evidence="1">
    <location>
        <begin position="137"/>
        <end position="233"/>
    </location>
</feature>
<proteinExistence type="predicted"/>
<evidence type="ECO:0000313" key="2">
    <source>
        <dbReference type="EMBL" id="KAJ7022097.1"/>
    </source>
</evidence>
<organism evidence="2 3">
    <name type="scientific">Mycena alexandri</name>
    <dbReference type="NCBI Taxonomy" id="1745969"/>
    <lineage>
        <taxon>Eukaryota</taxon>
        <taxon>Fungi</taxon>
        <taxon>Dikarya</taxon>
        <taxon>Basidiomycota</taxon>
        <taxon>Agaricomycotina</taxon>
        <taxon>Agaricomycetes</taxon>
        <taxon>Agaricomycetidae</taxon>
        <taxon>Agaricales</taxon>
        <taxon>Marasmiineae</taxon>
        <taxon>Mycenaceae</taxon>
        <taxon>Mycena</taxon>
    </lineage>
</organism>
<feature type="compositionally biased region" description="Polar residues" evidence="1">
    <location>
        <begin position="18"/>
        <end position="28"/>
    </location>
</feature>
<name>A0AAD6S7L4_9AGAR</name>
<keyword evidence="3" id="KW-1185">Reference proteome</keyword>
<evidence type="ECO:0000256" key="1">
    <source>
        <dbReference type="SAM" id="MobiDB-lite"/>
    </source>
</evidence>
<reference evidence="2" key="1">
    <citation type="submission" date="2023-03" db="EMBL/GenBank/DDBJ databases">
        <title>Massive genome expansion in bonnet fungi (Mycena s.s.) driven by repeated elements and novel gene families across ecological guilds.</title>
        <authorList>
            <consortium name="Lawrence Berkeley National Laboratory"/>
            <person name="Harder C.B."/>
            <person name="Miyauchi S."/>
            <person name="Viragh M."/>
            <person name="Kuo A."/>
            <person name="Thoen E."/>
            <person name="Andreopoulos B."/>
            <person name="Lu D."/>
            <person name="Skrede I."/>
            <person name="Drula E."/>
            <person name="Henrissat B."/>
            <person name="Morin E."/>
            <person name="Kohler A."/>
            <person name="Barry K."/>
            <person name="LaButti K."/>
            <person name="Morin E."/>
            <person name="Salamov A."/>
            <person name="Lipzen A."/>
            <person name="Mereny Z."/>
            <person name="Hegedus B."/>
            <person name="Baldrian P."/>
            <person name="Stursova M."/>
            <person name="Weitz H."/>
            <person name="Taylor A."/>
            <person name="Grigoriev I.V."/>
            <person name="Nagy L.G."/>
            <person name="Martin F."/>
            <person name="Kauserud H."/>
        </authorList>
    </citation>
    <scope>NUCLEOTIDE SEQUENCE</scope>
    <source>
        <strain evidence="2">CBHHK200</strain>
    </source>
</reference>
<accession>A0AAD6S7L4</accession>
<dbReference type="AlphaFoldDB" id="A0AAD6S7L4"/>
<sequence>MLSPPHPAVPLNMRARTMSGSTGKSGRSQPLHAVDLVSRPSLRRVKERRPVSPSDVGSPYFGAINIDPSQSSQIPLSRTVPQMDQYLSPNFQTQPLPVQTQGLGPVQPGLPSGFVPQSVTVDAKITLPVTMKGKTISAPFPVTGGYAEQQQRPPSGMSDYRASAFGGSNTSLNRARANSANGPERPLSALSMSNVSRKSGKTATAADYAGQTTLAPGSGPGGHSLSHQASNTSLRSTNSAYGRFDAATYQDPAFFAADTSAVPVPAPRSRKVSGSSHHSGLSYIG</sequence>
<comment type="caution">
    <text evidence="2">The sequence shown here is derived from an EMBL/GenBank/DDBJ whole genome shotgun (WGS) entry which is preliminary data.</text>
</comment>